<evidence type="ECO:0000256" key="1">
    <source>
        <dbReference type="ARBA" id="ARBA00004567"/>
    </source>
</evidence>
<dbReference type="GO" id="GO:0031965">
    <property type="term" value="C:nuclear membrane"/>
    <property type="evidence" value="ECO:0007669"/>
    <property type="project" value="UniProtKB-UniRule"/>
</dbReference>
<dbReference type="Pfam" id="PF07575">
    <property type="entry name" value="Nucleopor_Nup85"/>
    <property type="match status" value="1"/>
</dbReference>
<evidence type="ECO:0000256" key="5">
    <source>
        <dbReference type="ARBA" id="ARBA00022927"/>
    </source>
</evidence>
<evidence type="ECO:0000313" key="11">
    <source>
        <dbReference type="RefSeq" id="XP_004498465.1"/>
    </source>
</evidence>
<evidence type="ECO:0000256" key="9">
    <source>
        <dbReference type="RuleBase" id="RU365073"/>
    </source>
</evidence>
<proteinExistence type="inferred from homology"/>
<sequence>MSPNTVGNGALIPFSGDTTDSLAVYPLHHDLARPISRLAISWSRGNSLRVSLFAEPSVNPNTGDGAKVVEVKLGGGDPEITDADWRRIAYGSVAPFALLQSRRSSLSELSKSPSPYHLDWWEHVLQYSKDITSLLGGPKLSPSLIIEDPNEIVQKNEEPTCLKAAWELMEIFYVDKQSQAWLPERLVDWLADYDSLFTSTQETIHGKLVDFQNDLVNIQVIEDDPRYWEVMSSALSVGWLDIVVKMLRLHGSYQLDQLSNRELENGLVEAVAVLISKMPRLRPESVVGNLGECFKSKPDFIKAWEKWRSQITKLDCSPFWIQCDNQQTREGLRDLLQVMLGNTESLCTASCYWIELYVSHFLYIRPFTIGIESMYNLAQKCIQLKPPTGTHRLTELMIGILEENTEVVLAEISREFGPWMIAHAVELLTAGSEQAEILLHDERDNLGGISIVELHRLAYAQILSSHTLTWQIAPIYLTSCMKQGMGLLENLLYRQSVQHKNTLLKNIEICRLYELDHISSNIMKVAGVYHWKHGRKGAGVYWLQQSQDTSCLDRIAQQLFDSVGKSISDESFKQWEGIIELLGSESKPAGGLEFLHKYRDFKKSLQMVYSGKSTDAARQAVGSLIMLMKNPSTPQRFWLPLLYDSLKLLNWKDSPLLSVSETNLLLNKLQELSLARQRPHFTEPSLPPQAPSSIRLALATNLGRAILDE</sequence>
<comment type="function">
    <text evidence="9">Functions as a component of the nuclear pore complex (NPC).</text>
</comment>
<dbReference type="InterPro" id="IPR011502">
    <property type="entry name" value="Nucleoporin_Nup85"/>
</dbReference>
<dbReference type="RefSeq" id="XP_004498465.1">
    <property type="nucleotide sequence ID" value="XM_004498408.3"/>
</dbReference>
<dbReference type="eggNOG" id="KOG2271">
    <property type="taxonomic scope" value="Eukaryota"/>
</dbReference>
<keyword evidence="7 9" id="KW-0906">Nuclear pore complex</keyword>
<evidence type="ECO:0000256" key="7">
    <source>
        <dbReference type="ARBA" id="ARBA00023132"/>
    </source>
</evidence>
<evidence type="ECO:0000256" key="8">
    <source>
        <dbReference type="ARBA" id="ARBA00023242"/>
    </source>
</evidence>
<evidence type="ECO:0000256" key="2">
    <source>
        <dbReference type="ARBA" id="ARBA00005573"/>
    </source>
</evidence>
<evidence type="ECO:0000256" key="4">
    <source>
        <dbReference type="ARBA" id="ARBA00022816"/>
    </source>
</evidence>
<comment type="subunit">
    <text evidence="9">Component of the nuclear pore complex (NPC).</text>
</comment>
<dbReference type="GO" id="GO:0045893">
    <property type="term" value="P:positive regulation of DNA-templated transcription"/>
    <property type="evidence" value="ECO:0007669"/>
    <property type="project" value="TreeGrafter"/>
</dbReference>
<organism evidence="10 11">
    <name type="scientific">Cicer arietinum</name>
    <name type="common">Chickpea</name>
    <name type="synonym">Garbanzo</name>
    <dbReference type="NCBI Taxonomy" id="3827"/>
    <lineage>
        <taxon>Eukaryota</taxon>
        <taxon>Viridiplantae</taxon>
        <taxon>Streptophyta</taxon>
        <taxon>Embryophyta</taxon>
        <taxon>Tracheophyta</taxon>
        <taxon>Spermatophyta</taxon>
        <taxon>Magnoliopsida</taxon>
        <taxon>eudicotyledons</taxon>
        <taxon>Gunneridae</taxon>
        <taxon>Pentapetalae</taxon>
        <taxon>rosids</taxon>
        <taxon>fabids</taxon>
        <taxon>Fabales</taxon>
        <taxon>Fabaceae</taxon>
        <taxon>Papilionoideae</taxon>
        <taxon>50 kb inversion clade</taxon>
        <taxon>NPAAA clade</taxon>
        <taxon>Hologalegina</taxon>
        <taxon>IRL clade</taxon>
        <taxon>Cicereae</taxon>
        <taxon>Cicer</taxon>
    </lineage>
</organism>
<evidence type="ECO:0000256" key="3">
    <source>
        <dbReference type="ARBA" id="ARBA00022448"/>
    </source>
</evidence>
<dbReference type="PaxDb" id="3827-XP_004498465.1"/>
<evidence type="ECO:0000313" key="10">
    <source>
        <dbReference type="Proteomes" id="UP000087171"/>
    </source>
</evidence>
<dbReference type="GO" id="GO:0006606">
    <property type="term" value="P:protein import into nucleus"/>
    <property type="evidence" value="ECO:0007669"/>
    <property type="project" value="TreeGrafter"/>
</dbReference>
<keyword evidence="10" id="KW-1185">Reference proteome</keyword>
<gene>
    <name evidence="11" type="primary">LOC101503070</name>
</gene>
<keyword evidence="3 9" id="KW-0813">Transport</keyword>
<keyword evidence="8 9" id="KW-0539">Nucleus</keyword>
<dbReference type="PANTHER" id="PTHR13373:SF21">
    <property type="entry name" value="NUCLEAR PORE COMPLEX PROTEIN NUP85"/>
    <property type="match status" value="1"/>
</dbReference>
<dbReference type="GO" id="GO:0017056">
    <property type="term" value="F:structural constituent of nuclear pore"/>
    <property type="evidence" value="ECO:0007669"/>
    <property type="project" value="TreeGrafter"/>
</dbReference>
<dbReference type="Proteomes" id="UP000087171">
    <property type="component" value="Chromosome Ca4"/>
</dbReference>
<dbReference type="AlphaFoldDB" id="A0A1S2Y2W6"/>
<keyword evidence="6 9" id="KW-0811">Translocation</keyword>
<evidence type="ECO:0000256" key="6">
    <source>
        <dbReference type="ARBA" id="ARBA00023010"/>
    </source>
</evidence>
<comment type="subcellular location">
    <subcellularLocation>
        <location evidence="1 9">Nucleus</location>
        <location evidence="1 9">Nuclear pore complex</location>
    </subcellularLocation>
</comment>
<dbReference type="KEGG" id="cam:101503070"/>
<comment type="similarity">
    <text evidence="2 9">Belongs to the nucleoporin Nup85 family.</text>
</comment>
<dbReference type="GO" id="GO:0006406">
    <property type="term" value="P:mRNA export from nucleus"/>
    <property type="evidence" value="ECO:0007669"/>
    <property type="project" value="TreeGrafter"/>
</dbReference>
<dbReference type="OrthoDB" id="17644at2759"/>
<dbReference type="GO" id="GO:0031080">
    <property type="term" value="C:nuclear pore outer ring"/>
    <property type="evidence" value="ECO:0007669"/>
    <property type="project" value="TreeGrafter"/>
</dbReference>
<reference evidence="10" key="1">
    <citation type="journal article" date="2013" name="Nat. Biotechnol.">
        <title>Draft genome sequence of chickpea (Cicer arietinum) provides a resource for trait improvement.</title>
        <authorList>
            <person name="Varshney R.K."/>
            <person name="Song C."/>
            <person name="Saxena R.K."/>
            <person name="Azam S."/>
            <person name="Yu S."/>
            <person name="Sharpe A.G."/>
            <person name="Cannon S."/>
            <person name="Baek J."/>
            <person name="Rosen B.D."/>
            <person name="Tar'an B."/>
            <person name="Millan T."/>
            <person name="Zhang X."/>
            <person name="Ramsay L.D."/>
            <person name="Iwata A."/>
            <person name="Wang Y."/>
            <person name="Nelson W."/>
            <person name="Farmer A.D."/>
            <person name="Gaur P.M."/>
            <person name="Soderlund C."/>
            <person name="Penmetsa R.V."/>
            <person name="Xu C."/>
            <person name="Bharti A.K."/>
            <person name="He W."/>
            <person name="Winter P."/>
            <person name="Zhao S."/>
            <person name="Hane J.K."/>
            <person name="Carrasquilla-Garcia N."/>
            <person name="Condie J.A."/>
            <person name="Upadhyaya H.D."/>
            <person name="Luo M.C."/>
            <person name="Thudi M."/>
            <person name="Gowda C.L."/>
            <person name="Singh N.P."/>
            <person name="Lichtenzveig J."/>
            <person name="Gali K.K."/>
            <person name="Rubio J."/>
            <person name="Nadarajan N."/>
            <person name="Dolezel J."/>
            <person name="Bansal K.C."/>
            <person name="Xu X."/>
            <person name="Edwards D."/>
            <person name="Zhang G."/>
            <person name="Kahl G."/>
            <person name="Gil J."/>
            <person name="Singh K.B."/>
            <person name="Datta S.K."/>
            <person name="Jackson S.A."/>
            <person name="Wang J."/>
            <person name="Cook D.R."/>
        </authorList>
    </citation>
    <scope>NUCLEOTIDE SEQUENCE [LARGE SCALE GENOMIC DNA]</scope>
    <source>
        <strain evidence="10">cv. CDC Frontier</strain>
    </source>
</reference>
<accession>A0A1S2Y2W6</accession>
<keyword evidence="9" id="KW-0472">Membrane</keyword>
<name>A0A1S2Y2W6_CICAR</name>
<keyword evidence="4 9" id="KW-0509">mRNA transport</keyword>
<keyword evidence="5 9" id="KW-0653">Protein transport</keyword>
<dbReference type="STRING" id="3827.A0A1S2Y2W6"/>
<dbReference type="PANTHER" id="PTHR13373">
    <property type="entry name" value="FROUNT PROTEIN-RELATED"/>
    <property type="match status" value="1"/>
</dbReference>
<protein>
    <recommendedName>
        <fullName evidence="9">Nuclear pore complex protein Nup85</fullName>
    </recommendedName>
</protein>
<dbReference type="GeneID" id="101503070"/>
<reference evidence="11" key="2">
    <citation type="submission" date="2025-08" db="UniProtKB">
        <authorList>
            <consortium name="RefSeq"/>
        </authorList>
    </citation>
    <scope>IDENTIFICATION</scope>
    <source>
        <tissue evidence="11">Etiolated seedlings</tissue>
    </source>
</reference>